<dbReference type="OrthoDB" id="2107370at2759"/>
<evidence type="ECO:0000256" key="1">
    <source>
        <dbReference type="ARBA" id="ARBA00022741"/>
    </source>
</evidence>
<dbReference type="GO" id="GO:0007189">
    <property type="term" value="P:adenylate cyclase-activating G protein-coupled receptor signaling pathway"/>
    <property type="evidence" value="ECO:0007669"/>
    <property type="project" value="TreeGrafter"/>
</dbReference>
<dbReference type="PANTHER" id="PTHR45627">
    <property type="entry name" value="ADENYLATE CYCLASE TYPE 1"/>
    <property type="match status" value="1"/>
</dbReference>
<evidence type="ECO:0000256" key="2">
    <source>
        <dbReference type="ARBA" id="ARBA00023239"/>
    </source>
</evidence>
<keyword evidence="3" id="KW-0472">Membrane</keyword>
<dbReference type="GO" id="GO:0005886">
    <property type="term" value="C:plasma membrane"/>
    <property type="evidence" value="ECO:0007669"/>
    <property type="project" value="TreeGrafter"/>
</dbReference>
<dbReference type="GO" id="GO:0000166">
    <property type="term" value="F:nucleotide binding"/>
    <property type="evidence" value="ECO:0007669"/>
    <property type="project" value="UniProtKB-KW"/>
</dbReference>
<dbReference type="GO" id="GO:0004016">
    <property type="term" value="F:adenylate cyclase activity"/>
    <property type="evidence" value="ECO:0007669"/>
    <property type="project" value="TreeGrafter"/>
</dbReference>
<keyword evidence="1" id="KW-0547">Nucleotide-binding</keyword>
<protein>
    <recommendedName>
        <fullName evidence="4">Adenylate cyclase N-terminal domain-containing protein</fullName>
    </recommendedName>
</protein>
<comment type="caution">
    <text evidence="5">The sequence shown here is derived from an EMBL/GenBank/DDBJ whole genome shotgun (WGS) entry which is preliminary data.</text>
</comment>
<keyword evidence="6" id="KW-1185">Reference proteome</keyword>
<sequence length="166" mass="18628">ICLSIYSGIERPVAGTIIALTCTYLTYALLPIRLKDALLSGAILAGINLLSLVYLSYRSTAEIESCVIILICGNIAGTCTHYPREIAQRKAFLETRQCIEARLKIQRENQQQERLLLSVLPRHVAMEMKADIAGQPKEAQFHKIYIQRHENVRQDATPKPQLPGQN</sequence>
<dbReference type="Pfam" id="PF16214">
    <property type="entry name" value="AC_N"/>
    <property type="match status" value="1"/>
</dbReference>
<feature type="domain" description="Adenylate cyclase N-terminal" evidence="4">
    <location>
        <begin position="22"/>
        <end position="142"/>
    </location>
</feature>
<evidence type="ECO:0000256" key="3">
    <source>
        <dbReference type="SAM" id="Phobius"/>
    </source>
</evidence>
<keyword evidence="3" id="KW-0812">Transmembrane</keyword>
<keyword evidence="3" id="KW-1133">Transmembrane helix</keyword>
<feature type="transmembrane region" description="Helical" evidence="3">
    <location>
        <begin position="37"/>
        <end position="57"/>
    </location>
</feature>
<reference evidence="5" key="1">
    <citation type="submission" date="2019-08" db="EMBL/GenBank/DDBJ databases">
        <title>The genome of the North American firefly Photinus pyralis.</title>
        <authorList>
            <consortium name="Photinus pyralis genome working group"/>
            <person name="Fallon T.R."/>
            <person name="Sander Lower S.E."/>
            <person name="Weng J.-K."/>
        </authorList>
    </citation>
    <scope>NUCLEOTIDE SEQUENCE</scope>
    <source>
        <strain evidence="5">TRF0915ILg1</strain>
        <tissue evidence="5">Whole body</tissue>
    </source>
</reference>
<name>A0A8K0G4U2_IGNLU</name>
<gene>
    <name evidence="5" type="ORF">ILUMI_17696</name>
</gene>
<feature type="non-terminal residue" evidence="5">
    <location>
        <position position="1"/>
    </location>
</feature>
<keyword evidence="2" id="KW-0456">Lyase</keyword>
<evidence type="ECO:0000259" key="4">
    <source>
        <dbReference type="Pfam" id="PF16214"/>
    </source>
</evidence>
<dbReference type="Proteomes" id="UP000801492">
    <property type="component" value="Unassembled WGS sequence"/>
</dbReference>
<dbReference type="PANTHER" id="PTHR45627:SF16">
    <property type="entry name" value="ADENYLATE CYCLASE"/>
    <property type="match status" value="1"/>
</dbReference>
<dbReference type="EMBL" id="VTPC01076947">
    <property type="protein sequence ID" value="KAF2888477.1"/>
    <property type="molecule type" value="Genomic_DNA"/>
</dbReference>
<evidence type="ECO:0000313" key="6">
    <source>
        <dbReference type="Proteomes" id="UP000801492"/>
    </source>
</evidence>
<accession>A0A8K0G4U2</accession>
<dbReference type="InterPro" id="IPR032628">
    <property type="entry name" value="AC_N"/>
</dbReference>
<proteinExistence type="predicted"/>
<evidence type="ECO:0000313" key="5">
    <source>
        <dbReference type="EMBL" id="KAF2888477.1"/>
    </source>
</evidence>
<organism evidence="5 6">
    <name type="scientific">Ignelater luminosus</name>
    <name type="common">Cucubano</name>
    <name type="synonym">Pyrophorus luminosus</name>
    <dbReference type="NCBI Taxonomy" id="2038154"/>
    <lineage>
        <taxon>Eukaryota</taxon>
        <taxon>Metazoa</taxon>
        <taxon>Ecdysozoa</taxon>
        <taxon>Arthropoda</taxon>
        <taxon>Hexapoda</taxon>
        <taxon>Insecta</taxon>
        <taxon>Pterygota</taxon>
        <taxon>Neoptera</taxon>
        <taxon>Endopterygota</taxon>
        <taxon>Coleoptera</taxon>
        <taxon>Polyphaga</taxon>
        <taxon>Elateriformia</taxon>
        <taxon>Elateroidea</taxon>
        <taxon>Elateridae</taxon>
        <taxon>Agrypninae</taxon>
        <taxon>Pyrophorini</taxon>
        <taxon>Ignelater</taxon>
    </lineage>
</organism>
<feature type="transmembrane region" description="Helical" evidence="3">
    <location>
        <begin position="13"/>
        <end position="30"/>
    </location>
</feature>
<dbReference type="AlphaFoldDB" id="A0A8K0G4U2"/>